<gene>
    <name evidence="10" type="ORF">ABGN05_15035</name>
</gene>
<evidence type="ECO:0000313" key="10">
    <source>
        <dbReference type="EMBL" id="MEX0406977.1"/>
    </source>
</evidence>
<protein>
    <submittedName>
        <fullName evidence="10">Multidrug efflux SMR transporter</fullName>
    </submittedName>
</protein>
<evidence type="ECO:0000256" key="9">
    <source>
        <dbReference type="SAM" id="Phobius"/>
    </source>
</evidence>
<feature type="transmembrane region" description="Helical" evidence="9">
    <location>
        <begin position="84"/>
        <end position="103"/>
    </location>
</feature>
<evidence type="ECO:0000256" key="7">
    <source>
        <dbReference type="ARBA" id="ARBA00038032"/>
    </source>
</evidence>
<dbReference type="RefSeq" id="WP_367954854.1">
    <property type="nucleotide sequence ID" value="NZ_JBDPGJ010000003.1"/>
</dbReference>
<sequence>MNYVFLAVAIIFEVLATTALKQSHGFTRLWPSLVTIAGYGLAFYFLSLPLRVLPVGVVYALWSGFGILFITAIGWFWFRQSLDLAAIIGIGLILAGVLVVNLFSRSVVH</sequence>
<feature type="transmembrane region" description="Helical" evidence="9">
    <location>
        <begin position="26"/>
        <end position="46"/>
    </location>
</feature>
<dbReference type="Proteomes" id="UP001556692">
    <property type="component" value="Unassembled WGS sequence"/>
</dbReference>
<evidence type="ECO:0000256" key="4">
    <source>
        <dbReference type="ARBA" id="ARBA00022692"/>
    </source>
</evidence>
<comment type="similarity">
    <text evidence="7 8">Belongs to the drug/metabolite transporter (DMT) superfamily. Small multidrug resistance (SMR) (TC 2.A.7.1) family.</text>
</comment>
<accession>A0ABV3SJP5</accession>
<proteinExistence type="inferred from homology"/>
<dbReference type="PANTHER" id="PTHR30561">
    <property type="entry name" value="SMR FAMILY PROTON-DEPENDENT DRUG EFFLUX TRANSPORTER SUGE"/>
    <property type="match status" value="1"/>
</dbReference>
<dbReference type="InterPro" id="IPR000390">
    <property type="entry name" value="Small_drug/metabolite_transptr"/>
</dbReference>
<evidence type="ECO:0000256" key="1">
    <source>
        <dbReference type="ARBA" id="ARBA00004651"/>
    </source>
</evidence>
<keyword evidence="3" id="KW-1003">Cell membrane</keyword>
<keyword evidence="4 8" id="KW-0812">Transmembrane</keyword>
<dbReference type="PANTHER" id="PTHR30561:SF1">
    <property type="entry name" value="MULTIDRUG TRANSPORTER EMRE"/>
    <property type="match status" value="1"/>
</dbReference>
<name>A0ABV3SJP5_9HYPH</name>
<dbReference type="Gene3D" id="1.10.3730.20">
    <property type="match status" value="1"/>
</dbReference>
<comment type="subcellular location">
    <subcellularLocation>
        <location evidence="1 8">Cell membrane</location>
        <topology evidence="1 8">Multi-pass membrane protein</topology>
    </subcellularLocation>
</comment>
<dbReference type="InterPro" id="IPR045324">
    <property type="entry name" value="Small_multidrug_res"/>
</dbReference>
<keyword evidence="6 9" id="KW-0472">Membrane</keyword>
<dbReference type="SUPFAM" id="SSF103481">
    <property type="entry name" value="Multidrug resistance efflux transporter EmrE"/>
    <property type="match status" value="1"/>
</dbReference>
<keyword evidence="2" id="KW-0813">Transport</keyword>
<dbReference type="EMBL" id="JBDPGJ010000003">
    <property type="protein sequence ID" value="MEX0406977.1"/>
    <property type="molecule type" value="Genomic_DNA"/>
</dbReference>
<evidence type="ECO:0000256" key="2">
    <source>
        <dbReference type="ARBA" id="ARBA00022448"/>
    </source>
</evidence>
<comment type="caution">
    <text evidence="10">The sequence shown here is derived from an EMBL/GenBank/DDBJ whole genome shotgun (WGS) entry which is preliminary data.</text>
</comment>
<dbReference type="Pfam" id="PF00893">
    <property type="entry name" value="Multi_Drug_Res"/>
    <property type="match status" value="1"/>
</dbReference>
<dbReference type="InterPro" id="IPR037185">
    <property type="entry name" value="EmrE-like"/>
</dbReference>
<reference evidence="10 11" key="1">
    <citation type="submission" date="2024-05" db="EMBL/GenBank/DDBJ databases">
        <authorList>
            <person name="Jiang F."/>
        </authorList>
    </citation>
    <scope>NUCLEOTIDE SEQUENCE [LARGE SCALE GENOMIC DNA]</scope>
    <source>
        <strain evidence="10 11">LZ166</strain>
    </source>
</reference>
<keyword evidence="11" id="KW-1185">Reference proteome</keyword>
<evidence type="ECO:0000256" key="3">
    <source>
        <dbReference type="ARBA" id="ARBA00022475"/>
    </source>
</evidence>
<evidence type="ECO:0000256" key="6">
    <source>
        <dbReference type="ARBA" id="ARBA00023136"/>
    </source>
</evidence>
<feature type="transmembrane region" description="Helical" evidence="9">
    <location>
        <begin position="58"/>
        <end position="78"/>
    </location>
</feature>
<keyword evidence="5 9" id="KW-1133">Transmembrane helix</keyword>
<evidence type="ECO:0000313" key="11">
    <source>
        <dbReference type="Proteomes" id="UP001556692"/>
    </source>
</evidence>
<organism evidence="10 11">
    <name type="scientific">Aquibium pacificus</name>
    <dbReference type="NCBI Taxonomy" id="3153579"/>
    <lineage>
        <taxon>Bacteria</taxon>
        <taxon>Pseudomonadati</taxon>
        <taxon>Pseudomonadota</taxon>
        <taxon>Alphaproteobacteria</taxon>
        <taxon>Hyphomicrobiales</taxon>
        <taxon>Phyllobacteriaceae</taxon>
        <taxon>Aquibium</taxon>
    </lineage>
</organism>
<evidence type="ECO:0000256" key="8">
    <source>
        <dbReference type="RuleBase" id="RU003942"/>
    </source>
</evidence>
<evidence type="ECO:0000256" key="5">
    <source>
        <dbReference type="ARBA" id="ARBA00022989"/>
    </source>
</evidence>